<dbReference type="PANTHER" id="PTHR12558">
    <property type="entry name" value="CELL DIVISION CYCLE 16,23,27"/>
    <property type="match status" value="1"/>
</dbReference>
<feature type="repeat" description="TPR" evidence="3">
    <location>
        <begin position="479"/>
        <end position="512"/>
    </location>
</feature>
<proteinExistence type="inferred from homology"/>
<dbReference type="Proteomes" id="UP000320333">
    <property type="component" value="Unassembled WGS sequence"/>
</dbReference>
<dbReference type="STRING" id="246404.A0A507FF74"/>
<feature type="repeat" description="TPR" evidence="3">
    <location>
        <begin position="410"/>
        <end position="443"/>
    </location>
</feature>
<dbReference type="AlphaFoldDB" id="A0A507FF74"/>
<evidence type="ECO:0000313" key="5">
    <source>
        <dbReference type="Proteomes" id="UP000320333"/>
    </source>
</evidence>
<dbReference type="Gene3D" id="1.25.40.10">
    <property type="entry name" value="Tetratricopeptide repeat domain"/>
    <property type="match status" value="4"/>
</dbReference>
<dbReference type="InterPro" id="IPR011990">
    <property type="entry name" value="TPR-like_helical_dom_sf"/>
</dbReference>
<accession>A0A507FF74</accession>
<evidence type="ECO:0008006" key="6">
    <source>
        <dbReference type="Google" id="ProtNLM"/>
    </source>
</evidence>
<dbReference type="SMART" id="SM00028">
    <property type="entry name" value="TPR"/>
    <property type="match status" value="5"/>
</dbReference>
<dbReference type="SUPFAM" id="SSF48452">
    <property type="entry name" value="TPR-like"/>
    <property type="match status" value="2"/>
</dbReference>
<reference evidence="4 5" key="1">
    <citation type="journal article" date="2019" name="Sci. Rep.">
        <title>Comparative genomics of chytrid fungi reveal insights into the obligate biotrophic and pathogenic lifestyle of Synchytrium endobioticum.</title>
        <authorList>
            <person name="van de Vossenberg B.T.L.H."/>
            <person name="Warris S."/>
            <person name="Nguyen H.D.T."/>
            <person name="van Gent-Pelzer M.P.E."/>
            <person name="Joly D.L."/>
            <person name="van de Geest H.C."/>
            <person name="Bonants P.J.M."/>
            <person name="Smith D.S."/>
            <person name="Levesque C.A."/>
            <person name="van der Lee T.A.J."/>
        </authorList>
    </citation>
    <scope>NUCLEOTIDE SEQUENCE [LARGE SCALE GENOMIC DNA]</scope>
    <source>
        <strain evidence="4 5">CBS 675.73</strain>
    </source>
</reference>
<organism evidence="4 5">
    <name type="scientific">Chytriomyces confervae</name>
    <dbReference type="NCBI Taxonomy" id="246404"/>
    <lineage>
        <taxon>Eukaryota</taxon>
        <taxon>Fungi</taxon>
        <taxon>Fungi incertae sedis</taxon>
        <taxon>Chytridiomycota</taxon>
        <taxon>Chytridiomycota incertae sedis</taxon>
        <taxon>Chytridiomycetes</taxon>
        <taxon>Chytridiales</taxon>
        <taxon>Chytriomycetaceae</taxon>
        <taxon>Chytriomyces</taxon>
    </lineage>
</organism>
<evidence type="ECO:0000256" key="1">
    <source>
        <dbReference type="ARBA" id="ARBA00022803"/>
    </source>
</evidence>
<dbReference type="InterPro" id="IPR019734">
    <property type="entry name" value="TPR_rpt"/>
</dbReference>
<dbReference type="GO" id="GO:0031145">
    <property type="term" value="P:anaphase-promoting complex-dependent catabolic process"/>
    <property type="evidence" value="ECO:0007669"/>
    <property type="project" value="TreeGrafter"/>
</dbReference>
<comment type="similarity">
    <text evidence="2">Belongs to the APC3/CDC27 family.</text>
</comment>
<keyword evidence="5" id="KW-1185">Reference proteome</keyword>
<name>A0A507FF74_9FUNG</name>
<dbReference type="PROSITE" id="PS50005">
    <property type="entry name" value="TPR"/>
    <property type="match status" value="2"/>
</dbReference>
<dbReference type="GO" id="GO:0005680">
    <property type="term" value="C:anaphase-promoting complex"/>
    <property type="evidence" value="ECO:0007669"/>
    <property type="project" value="TreeGrafter"/>
</dbReference>
<keyword evidence="1 3" id="KW-0802">TPR repeat</keyword>
<evidence type="ECO:0000256" key="2">
    <source>
        <dbReference type="ARBA" id="ARBA00038210"/>
    </source>
</evidence>
<dbReference type="GO" id="GO:0016567">
    <property type="term" value="P:protein ubiquitination"/>
    <property type="evidence" value="ECO:0007669"/>
    <property type="project" value="TreeGrafter"/>
</dbReference>
<protein>
    <recommendedName>
        <fullName evidence="6">Cdc23 domain-containing protein</fullName>
    </recommendedName>
</protein>
<dbReference type="PANTHER" id="PTHR12558:SF13">
    <property type="entry name" value="CELL DIVISION CYCLE PROTEIN 27 HOMOLOG"/>
    <property type="match status" value="1"/>
</dbReference>
<sequence length="658" mass="72472">MGMSNKSPAHCLCTAYRSAINSGLTGNAVFAAERIVACARDSASLALLAHAHSLDNPRTAHSLQSEALLLCTANQPLPSIEVAVRYSLARTCFQLDLLNEAEDCLRPTVQGLLSLRASSRESSPISEVDALLLSYSPDDSAVYCLMGLICKKASTFSLAQKYLVTAIELNPFSWVAFEALCDIGVTINPDNYFTDSAAGRFMVLISKLDSNKDENSCKVTDSVAADAAPRSTLTQPLVAGPVTRRGRSTLVNAPAAAITRTSTVEKRDTKRTKLSSIQQQQSNHHNLSRHILETSDSHSQSIPVSESAATKIDHLGSDSLFSDIMITAKTLAQAYYHYRQFNCAEAIRLCRLLPQHEIQTGRVSVLIARAVDPHQLTGMDIYSSTLWHLRKEVELSHLAHELVEAHRTSPEAWCAVGNCFSLKREHDVALKCFNRAAAMNDGSFTYAHTLTGHEYVSMENNEKAMTAFRLAVRGDKRHYNAWFGIGYIYLSQEKYDLAEFHFKRALEINCSNPILILYMGLVAEKQNRSLEALAAYKKAHSLRPDVPLYAFRQATVLLHLHRHKEALQVLEPLSAADPCESGVHFLLGKIYARMKTSAETRGLAIRAFTMAQDVAHGKVANLIKEEIEKMIAAGETVSDAAMEGDDVSVGEDEEEMDL</sequence>
<comment type="caution">
    <text evidence="4">The sequence shown here is derived from an EMBL/GenBank/DDBJ whole genome shotgun (WGS) entry which is preliminary data.</text>
</comment>
<dbReference type="GO" id="GO:0051301">
    <property type="term" value="P:cell division"/>
    <property type="evidence" value="ECO:0007669"/>
    <property type="project" value="TreeGrafter"/>
</dbReference>
<dbReference type="GO" id="GO:0007091">
    <property type="term" value="P:metaphase/anaphase transition of mitotic cell cycle"/>
    <property type="evidence" value="ECO:0007669"/>
    <property type="project" value="TreeGrafter"/>
</dbReference>
<dbReference type="OrthoDB" id="10248520at2759"/>
<dbReference type="EMBL" id="QEAP01000099">
    <property type="protein sequence ID" value="TPX75001.1"/>
    <property type="molecule type" value="Genomic_DNA"/>
</dbReference>
<gene>
    <name evidence="4" type="ORF">CcCBS67573_g03725</name>
</gene>
<evidence type="ECO:0000256" key="3">
    <source>
        <dbReference type="PROSITE-ProRule" id="PRU00339"/>
    </source>
</evidence>
<evidence type="ECO:0000313" key="4">
    <source>
        <dbReference type="EMBL" id="TPX75001.1"/>
    </source>
</evidence>
<dbReference type="GO" id="GO:0005737">
    <property type="term" value="C:cytoplasm"/>
    <property type="evidence" value="ECO:0007669"/>
    <property type="project" value="TreeGrafter"/>
</dbReference>
<dbReference type="Pfam" id="PF13432">
    <property type="entry name" value="TPR_16"/>
    <property type="match status" value="1"/>
</dbReference>
<dbReference type="Pfam" id="PF00515">
    <property type="entry name" value="TPR_1"/>
    <property type="match status" value="1"/>
</dbReference>